<name>A0A4Q7IQK3_9GAMM</name>
<proteinExistence type="predicted"/>
<gene>
    <name evidence="2" type="ORF">C1E23_07775</name>
</gene>
<reference evidence="2 3" key="1">
    <citation type="submission" date="2018-01" db="EMBL/GenBank/DDBJ databases">
        <title>Co-occurrence of chitin degradation, pigmentation and bioactivity in marine Pseudoalteromonas.</title>
        <authorList>
            <person name="Paulsen S."/>
            <person name="Gram L."/>
            <person name="Machado H."/>
        </authorList>
    </citation>
    <scope>NUCLEOTIDE SEQUENCE [LARGE SCALE GENOMIC DNA]</scope>
    <source>
        <strain evidence="2 3">S3898</strain>
    </source>
</reference>
<dbReference type="EMBL" id="PPSX01000022">
    <property type="protein sequence ID" value="RZQ53756.1"/>
    <property type="molecule type" value="Genomic_DNA"/>
</dbReference>
<protein>
    <submittedName>
        <fullName evidence="2">Uncharacterized protein</fullName>
    </submittedName>
</protein>
<feature type="region of interest" description="Disordered" evidence="1">
    <location>
        <begin position="98"/>
        <end position="118"/>
    </location>
</feature>
<evidence type="ECO:0000313" key="2">
    <source>
        <dbReference type="EMBL" id="RZQ53756.1"/>
    </source>
</evidence>
<dbReference type="Proteomes" id="UP000291338">
    <property type="component" value="Unassembled WGS sequence"/>
</dbReference>
<evidence type="ECO:0000313" key="3">
    <source>
        <dbReference type="Proteomes" id="UP000291338"/>
    </source>
</evidence>
<comment type="caution">
    <text evidence="2">The sequence shown here is derived from an EMBL/GenBank/DDBJ whole genome shotgun (WGS) entry which is preliminary data.</text>
</comment>
<accession>A0A4Q7IQK3</accession>
<evidence type="ECO:0000256" key="1">
    <source>
        <dbReference type="SAM" id="MobiDB-lite"/>
    </source>
</evidence>
<dbReference type="AlphaFoldDB" id="A0A4Q7IQK3"/>
<dbReference type="RefSeq" id="WP_130255030.1">
    <property type="nucleotide sequence ID" value="NZ_PPSX01000022.1"/>
</dbReference>
<organism evidence="2 3">
    <name type="scientific">Pseudoalteromonas phenolica</name>
    <dbReference type="NCBI Taxonomy" id="161398"/>
    <lineage>
        <taxon>Bacteria</taxon>
        <taxon>Pseudomonadati</taxon>
        <taxon>Pseudomonadota</taxon>
        <taxon>Gammaproteobacteria</taxon>
        <taxon>Alteromonadales</taxon>
        <taxon>Pseudoalteromonadaceae</taxon>
        <taxon>Pseudoalteromonas</taxon>
    </lineage>
</organism>
<sequence>MSKYKPGETSEAVTIKKNSITKSILKKAELIDAISSIENIYITLNINGDSISESAVHKWKDKELGIIAYSWNTARAEHNSNPLKLLQNAIANANRRLAGKQKESNKRRQHQSSDNATIQLRKENEELKIALAEVYRAYMQLVESYREDQLIDDAIRQLILEQARIFGQHRIWEVK</sequence>